<dbReference type="EMBL" id="MK071982">
    <property type="protein sequence ID" value="AYV76092.1"/>
    <property type="molecule type" value="Genomic_DNA"/>
</dbReference>
<accession>A0A3G4ZMK9</accession>
<sequence length="209" mass="23914">MSDYFSKLFSKTTNVEAKVSNVKKINDVDLINNGITYQNQLSPDTCKVTIDCENAQNLVIVMKYNVTKINESIYKDLDTKFKGLKEEVSKMDVHQSQKLFTTIKAYEKEYTNTKKQADTKMKGNISDMTVDQSGFKKRLSIQVIVYFKGRYGVEEKKGTVKSINLLNKTVSVEYENMKNVPEILYDIPISKLCIKTAQCNIEIGDKENQ</sequence>
<reference evidence="1" key="1">
    <citation type="submission" date="2018-10" db="EMBL/GenBank/DDBJ databases">
        <title>Hidden diversity of soil giant viruses.</title>
        <authorList>
            <person name="Schulz F."/>
            <person name="Alteio L."/>
            <person name="Goudeau D."/>
            <person name="Ryan E.M."/>
            <person name="Malmstrom R.R."/>
            <person name="Blanchard J."/>
            <person name="Woyke T."/>
        </authorList>
    </citation>
    <scope>NUCLEOTIDE SEQUENCE</scope>
    <source>
        <strain evidence="1">TEV1</strain>
    </source>
</reference>
<name>A0A3G4ZMK9_9VIRU</name>
<gene>
    <name evidence="1" type="ORF">Terrestrivirus4_140</name>
</gene>
<proteinExistence type="predicted"/>
<evidence type="ECO:0000313" key="1">
    <source>
        <dbReference type="EMBL" id="AYV76092.1"/>
    </source>
</evidence>
<organism evidence="1">
    <name type="scientific">Terrestrivirus sp</name>
    <dbReference type="NCBI Taxonomy" id="2487775"/>
    <lineage>
        <taxon>Viruses</taxon>
        <taxon>Varidnaviria</taxon>
        <taxon>Bamfordvirae</taxon>
        <taxon>Nucleocytoviricota</taxon>
        <taxon>Megaviricetes</taxon>
        <taxon>Imitervirales</taxon>
        <taxon>Mimiviridae</taxon>
        <taxon>Klosneuvirinae</taxon>
    </lineage>
</organism>
<protein>
    <submittedName>
        <fullName evidence="1">Uncharacterized protein</fullName>
    </submittedName>
</protein>